<gene>
    <name evidence="4" type="ORF">FHX50_001902</name>
</gene>
<dbReference type="PANTHER" id="PTHR43022:SF1">
    <property type="entry name" value="PROTEIN SMF"/>
    <property type="match status" value="1"/>
</dbReference>
<feature type="region of interest" description="Disordered" evidence="2">
    <location>
        <begin position="308"/>
        <end position="334"/>
    </location>
</feature>
<dbReference type="RefSeq" id="WP_183376934.1">
    <property type="nucleotide sequence ID" value="NZ_CBCSFZ010000027.1"/>
</dbReference>
<reference evidence="4 5" key="1">
    <citation type="submission" date="2020-08" db="EMBL/GenBank/DDBJ databases">
        <title>Sequencing the genomes of 1000 actinobacteria strains.</title>
        <authorList>
            <person name="Klenk H.-P."/>
        </authorList>
    </citation>
    <scope>NUCLEOTIDE SEQUENCE [LARGE SCALE GENOMIC DNA]</scope>
    <source>
        <strain evidence="4 5">DSM 23040</strain>
    </source>
</reference>
<dbReference type="GO" id="GO:0009294">
    <property type="term" value="P:DNA-mediated transformation"/>
    <property type="evidence" value="ECO:0007669"/>
    <property type="project" value="InterPro"/>
</dbReference>
<dbReference type="Proteomes" id="UP000568050">
    <property type="component" value="Unassembled WGS sequence"/>
</dbReference>
<dbReference type="PANTHER" id="PTHR43022">
    <property type="entry name" value="PROTEIN SMF"/>
    <property type="match status" value="1"/>
</dbReference>
<sequence>MAGIADLATDERRARMLLSFLSEPDDAITGRLLAREGGVETIRLLDGDGAVPGLNRVDAQVWRDRLALPHRVEDVAERMRGIEQSGVATVIPGDAHWPQVLNELGDRAPYVLWARGATSFLARPTADLVTVTGARAATAYGEHVASQVAGDLSRGERVVAAGGAYGIEGAAHRAALASGADTVAVLANGVDRPYPAGHRELLDRIADVGLLVSEVPPGSVPTRQRFLARGRLMAALSGSTVVVEAGVRSGALHTAVEAQRLGRSVGAVPGPVTSVTSSGPHMLLRNGTAHLVTDGRDVEDLINRAPGRGADRAAMGPEFAHRPVPSTDKPTRSM</sequence>
<keyword evidence="5" id="KW-1185">Reference proteome</keyword>
<comment type="caution">
    <text evidence="4">The sequence shown here is derived from an EMBL/GenBank/DDBJ whole genome shotgun (WGS) entry which is preliminary data.</text>
</comment>
<feature type="domain" description="Smf/DprA SLOG" evidence="3">
    <location>
        <begin position="90"/>
        <end position="298"/>
    </location>
</feature>
<protein>
    <submittedName>
        <fullName evidence="4">DNA processing protein</fullName>
    </submittedName>
</protein>
<organism evidence="4 5">
    <name type="scientific">Helcobacillus massiliensis</name>
    <dbReference type="NCBI Taxonomy" id="521392"/>
    <lineage>
        <taxon>Bacteria</taxon>
        <taxon>Bacillati</taxon>
        <taxon>Actinomycetota</taxon>
        <taxon>Actinomycetes</taxon>
        <taxon>Micrococcales</taxon>
        <taxon>Dermabacteraceae</taxon>
        <taxon>Helcobacillus</taxon>
    </lineage>
</organism>
<comment type="similarity">
    <text evidence="1">Belongs to the DprA/Smf family.</text>
</comment>
<dbReference type="AlphaFoldDB" id="A0A839QV50"/>
<dbReference type="Pfam" id="PF02481">
    <property type="entry name" value="DNA_processg_A"/>
    <property type="match status" value="1"/>
</dbReference>
<proteinExistence type="inferred from homology"/>
<name>A0A839QV50_9MICO</name>
<dbReference type="Gene3D" id="3.40.50.450">
    <property type="match status" value="1"/>
</dbReference>
<evidence type="ECO:0000259" key="3">
    <source>
        <dbReference type="Pfam" id="PF02481"/>
    </source>
</evidence>
<dbReference type="InterPro" id="IPR057666">
    <property type="entry name" value="DrpA_SLOG"/>
</dbReference>
<dbReference type="EMBL" id="JACHWP010000008">
    <property type="protein sequence ID" value="MBB3023605.1"/>
    <property type="molecule type" value="Genomic_DNA"/>
</dbReference>
<dbReference type="SUPFAM" id="SSF102405">
    <property type="entry name" value="MCP/YpsA-like"/>
    <property type="match status" value="1"/>
</dbReference>
<evidence type="ECO:0000313" key="4">
    <source>
        <dbReference type="EMBL" id="MBB3023605.1"/>
    </source>
</evidence>
<evidence type="ECO:0000256" key="2">
    <source>
        <dbReference type="SAM" id="MobiDB-lite"/>
    </source>
</evidence>
<evidence type="ECO:0000256" key="1">
    <source>
        <dbReference type="ARBA" id="ARBA00006525"/>
    </source>
</evidence>
<evidence type="ECO:0000313" key="5">
    <source>
        <dbReference type="Proteomes" id="UP000568050"/>
    </source>
</evidence>
<accession>A0A839QV50</accession>
<dbReference type="InterPro" id="IPR003488">
    <property type="entry name" value="DprA"/>
</dbReference>